<gene>
    <name evidence="2" type="ORF">C8R41DRAFT_863958</name>
</gene>
<evidence type="ECO:0000313" key="2">
    <source>
        <dbReference type="EMBL" id="KAJ4499632.1"/>
    </source>
</evidence>
<reference evidence="2" key="1">
    <citation type="submission" date="2022-08" db="EMBL/GenBank/DDBJ databases">
        <title>A Global Phylogenomic Analysis of the Shiitake Genus Lentinula.</title>
        <authorList>
            <consortium name="DOE Joint Genome Institute"/>
            <person name="Sierra-Patev S."/>
            <person name="Min B."/>
            <person name="Naranjo-Ortiz M."/>
            <person name="Looney B."/>
            <person name="Konkel Z."/>
            <person name="Slot J.C."/>
            <person name="Sakamoto Y."/>
            <person name="Steenwyk J.L."/>
            <person name="Rokas A."/>
            <person name="Carro J."/>
            <person name="Camarero S."/>
            <person name="Ferreira P."/>
            <person name="Molpeceres G."/>
            <person name="Ruiz-Duenas F.J."/>
            <person name="Serrano A."/>
            <person name="Henrissat B."/>
            <person name="Drula E."/>
            <person name="Hughes K.W."/>
            <person name="Mata J.L."/>
            <person name="Ishikawa N.K."/>
            <person name="Vargas-Isla R."/>
            <person name="Ushijima S."/>
            <person name="Smith C.A."/>
            <person name="Ahrendt S."/>
            <person name="Andreopoulos W."/>
            <person name="He G."/>
            <person name="Labutti K."/>
            <person name="Lipzen A."/>
            <person name="Ng V."/>
            <person name="Riley R."/>
            <person name="Sandor L."/>
            <person name="Barry K."/>
            <person name="Martinez A.T."/>
            <person name="Xiao Y."/>
            <person name="Gibbons J.G."/>
            <person name="Terashima K."/>
            <person name="Grigoriev I.V."/>
            <person name="Hibbett D.S."/>
        </authorList>
    </citation>
    <scope>NUCLEOTIDE SEQUENCE</scope>
    <source>
        <strain evidence="2">RHP3577 ss4</strain>
    </source>
</reference>
<evidence type="ECO:0008006" key="4">
    <source>
        <dbReference type="Google" id="ProtNLM"/>
    </source>
</evidence>
<proteinExistence type="predicted"/>
<protein>
    <recommendedName>
        <fullName evidence="4">Secreted protein</fullName>
    </recommendedName>
</protein>
<keyword evidence="3" id="KW-1185">Reference proteome</keyword>
<sequence>MYLHRLRIHFHFLLFTLVLVSAVLAAAVPGLKPIQRRSSLTPTSYIPKVTLASVQFLGTEADVKPKNGFLIEAAIRKFLRKVIKSQFELGDLKEDKFQFYGSPSKPDMEGRYHFTLILSLKPPTPDWTGKGAVRFTNKVLQKMRIWGTLNDTRGDRVAEISDNMFNNPLFMQGRPMDVNSYTLAKLEGGENTTIH</sequence>
<dbReference type="EMBL" id="JANVFT010000010">
    <property type="protein sequence ID" value="KAJ4499632.1"/>
    <property type="molecule type" value="Genomic_DNA"/>
</dbReference>
<dbReference type="Proteomes" id="UP001150217">
    <property type="component" value="Unassembled WGS sequence"/>
</dbReference>
<feature type="signal peptide" evidence="1">
    <location>
        <begin position="1"/>
        <end position="25"/>
    </location>
</feature>
<comment type="caution">
    <text evidence="2">The sequence shown here is derived from an EMBL/GenBank/DDBJ whole genome shotgun (WGS) entry which is preliminary data.</text>
</comment>
<name>A0ABQ8VVL2_9AGAR</name>
<feature type="chain" id="PRO_5047323553" description="Secreted protein" evidence="1">
    <location>
        <begin position="26"/>
        <end position="195"/>
    </location>
</feature>
<accession>A0ABQ8VVL2</accession>
<evidence type="ECO:0000256" key="1">
    <source>
        <dbReference type="SAM" id="SignalP"/>
    </source>
</evidence>
<keyword evidence="1" id="KW-0732">Signal</keyword>
<evidence type="ECO:0000313" key="3">
    <source>
        <dbReference type="Proteomes" id="UP001150217"/>
    </source>
</evidence>
<organism evidence="2 3">
    <name type="scientific">Lentinula lateritia</name>
    <dbReference type="NCBI Taxonomy" id="40482"/>
    <lineage>
        <taxon>Eukaryota</taxon>
        <taxon>Fungi</taxon>
        <taxon>Dikarya</taxon>
        <taxon>Basidiomycota</taxon>
        <taxon>Agaricomycotina</taxon>
        <taxon>Agaricomycetes</taxon>
        <taxon>Agaricomycetidae</taxon>
        <taxon>Agaricales</taxon>
        <taxon>Marasmiineae</taxon>
        <taxon>Omphalotaceae</taxon>
        <taxon>Lentinula</taxon>
    </lineage>
</organism>